<feature type="domain" description="EGF-like" evidence="10">
    <location>
        <begin position="87"/>
        <end position="124"/>
    </location>
</feature>
<feature type="disulfide bond" evidence="7">
    <location>
        <begin position="341"/>
        <end position="350"/>
    </location>
</feature>
<feature type="disulfide bond" evidence="7">
    <location>
        <begin position="446"/>
        <end position="455"/>
    </location>
</feature>
<dbReference type="SMART" id="SM00181">
    <property type="entry name" value="EGF"/>
    <property type="match status" value="7"/>
</dbReference>
<feature type="disulfide bond" evidence="7">
    <location>
        <begin position="462"/>
        <end position="472"/>
    </location>
</feature>
<keyword evidence="3" id="KW-0677">Repeat</keyword>
<dbReference type="Proteomes" id="UP000472270">
    <property type="component" value="Unassembled WGS sequence"/>
</dbReference>
<keyword evidence="1 7" id="KW-0245">EGF-like domain</keyword>
<dbReference type="Gene3D" id="2.10.25.10">
    <property type="entry name" value="Laminin"/>
    <property type="match status" value="7"/>
</dbReference>
<feature type="domain" description="EGF-like" evidence="10">
    <location>
        <begin position="504"/>
        <end position="537"/>
    </location>
</feature>
<evidence type="ECO:0000256" key="8">
    <source>
        <dbReference type="SAM" id="Phobius"/>
    </source>
</evidence>
<feature type="disulfide bond" evidence="7">
    <location>
        <begin position="427"/>
        <end position="444"/>
    </location>
</feature>
<dbReference type="CDD" id="cd00054">
    <property type="entry name" value="EGF_CA"/>
    <property type="match status" value="1"/>
</dbReference>
<evidence type="ECO:0000256" key="2">
    <source>
        <dbReference type="ARBA" id="ARBA00022729"/>
    </source>
</evidence>
<dbReference type="SMART" id="SM00179">
    <property type="entry name" value="EGF_CA"/>
    <property type="match status" value="6"/>
</dbReference>
<keyword evidence="4" id="KW-0106">Calcium</keyword>
<dbReference type="FunFam" id="2.10.25.10:FF:000883">
    <property type="entry name" value="Delta/notch-like EGF repeat containing"/>
    <property type="match status" value="1"/>
</dbReference>
<dbReference type="PROSITE" id="PS50026">
    <property type="entry name" value="EGF_3"/>
    <property type="match status" value="7"/>
</dbReference>
<dbReference type="PANTHER" id="PTHR24033">
    <property type="entry name" value="EGF-LIKE DOMAIN-CONTAINING PROTEIN"/>
    <property type="match status" value="1"/>
</dbReference>
<feature type="domain" description="EGF-like" evidence="10">
    <location>
        <begin position="35"/>
        <end position="85"/>
    </location>
</feature>
<dbReference type="Ensembl" id="ENSSRHT00000021385.1">
    <property type="protein sequence ID" value="ENSSRHP00000020727.1"/>
    <property type="gene ID" value="ENSSRHG00000011074.1"/>
</dbReference>
<protein>
    <submittedName>
        <fullName evidence="11">Delta/notch-like EGF repeat containing</fullName>
    </submittedName>
</protein>
<feature type="disulfide bond" evidence="7">
    <location>
        <begin position="91"/>
        <end position="101"/>
    </location>
</feature>
<feature type="chain" id="PRO_5025570271" evidence="9">
    <location>
        <begin position="20"/>
        <end position="681"/>
    </location>
</feature>
<keyword evidence="2 9" id="KW-0732">Signal</keyword>
<keyword evidence="8" id="KW-0812">Transmembrane</keyword>
<evidence type="ECO:0000256" key="7">
    <source>
        <dbReference type="PROSITE-ProRule" id="PRU00076"/>
    </source>
</evidence>
<evidence type="ECO:0000256" key="9">
    <source>
        <dbReference type="SAM" id="SignalP"/>
    </source>
</evidence>
<comment type="caution">
    <text evidence="7">Lacks conserved residue(s) required for the propagation of feature annotation.</text>
</comment>
<feature type="transmembrane region" description="Helical" evidence="8">
    <location>
        <begin position="582"/>
        <end position="605"/>
    </location>
</feature>
<evidence type="ECO:0000256" key="1">
    <source>
        <dbReference type="ARBA" id="ARBA00022536"/>
    </source>
</evidence>
<dbReference type="SUPFAM" id="SSF57196">
    <property type="entry name" value="EGF/Laminin"/>
    <property type="match status" value="6"/>
</dbReference>
<evidence type="ECO:0000256" key="3">
    <source>
        <dbReference type="ARBA" id="ARBA00022737"/>
    </source>
</evidence>
<sequence length="681" mass="73672">MQHYILPLLLILGVRDGLGSPLTSSPGTTEAPSVPPDPCEGRPCLNGGVCSRVGEMEESQSTQMQANFWAYTCICDQGFTGQNCEFFADPCASSPCLHGNCSQDGGGDGFVCECSEGYSGVRCDLPTLTFDLSESTWDLAESLVPEHATPATPATPATTTQVFQPTTVPTTTQALPTLEPWRPKPGQKVVEILWEDQQVTDEAECVSTAGGESAGMMTVSMEVAEETAVKLVGNVSGSAVLWRVSEAGYEQCSVADGTIMWFQQSSDGLVLPDQSLPFGHNYFISVLHVGAPSGPEVTLRLHLNVKTNNCMEPGSGFSDPQCSGKGKCITQSSVDTFYCQCDDGYSGIFCEEFDACHLKPCENNGTCADLTQRDEGQNYTCTCQPGFDACHLKPCENNGTFSSSFSLLGYQGVKCEQKIDPCASGPCHNNASCSPHGAGLGFSCTCPAGFTGHTCAQLVDFCALNPCAHGICRSIGTSYRCLCVPGEDLCICAPQFTGKHCEIYKDPCLRLRCQNGGRCDSGERNTSCVCPPGYMGEYYFFSGRHPITLSCLSFFILLIFLSDLQWKMAQPVDSLTNMPRHSLYIIIGALCVAFVLMLIILIVGICRISRIEYQGSSRHAYQEFYNCRSIDSDFSNAIASIRHARFGKKSRPAMYDATPISYEDYSPDDKPLVALIKTKDL</sequence>
<evidence type="ECO:0000256" key="4">
    <source>
        <dbReference type="ARBA" id="ARBA00022837"/>
    </source>
</evidence>
<dbReference type="InterPro" id="IPR045769">
    <property type="entry name" value="DNER_C"/>
</dbReference>
<dbReference type="FunFam" id="2.10.25.10:FF:000566">
    <property type="entry name" value="delta and Notch-like epidermal growth factor-related receptor"/>
    <property type="match status" value="1"/>
</dbReference>
<dbReference type="Pfam" id="PF19330">
    <property type="entry name" value="DNER_C"/>
    <property type="match status" value="1"/>
</dbReference>
<dbReference type="InterPro" id="IPR051830">
    <property type="entry name" value="NOTCH_homolog"/>
</dbReference>
<proteinExistence type="predicted"/>
<keyword evidence="8" id="KW-0472">Membrane</keyword>
<keyword evidence="5 7" id="KW-1015">Disulfide bond</keyword>
<feature type="transmembrane region" description="Helical" evidence="8">
    <location>
        <begin position="538"/>
        <end position="561"/>
    </location>
</feature>
<dbReference type="InterPro" id="IPR000742">
    <property type="entry name" value="EGF"/>
</dbReference>
<dbReference type="GO" id="GO:0005509">
    <property type="term" value="F:calcium ion binding"/>
    <property type="evidence" value="ECO:0007669"/>
    <property type="project" value="InterPro"/>
</dbReference>
<feature type="signal peptide" evidence="9">
    <location>
        <begin position="1"/>
        <end position="19"/>
    </location>
</feature>
<feature type="disulfide bond" evidence="7">
    <location>
        <begin position="322"/>
        <end position="339"/>
    </location>
</feature>
<dbReference type="FunFam" id="2.10.25.10:FF:000703">
    <property type="entry name" value="Delta/notch like EGF repeat containing"/>
    <property type="match status" value="1"/>
</dbReference>
<dbReference type="Pfam" id="PF00008">
    <property type="entry name" value="EGF"/>
    <property type="match status" value="3"/>
</dbReference>
<feature type="domain" description="EGF-like" evidence="10">
    <location>
        <begin position="418"/>
        <end position="456"/>
    </location>
</feature>
<dbReference type="PANTHER" id="PTHR24033:SF227">
    <property type="entry name" value="DELTA AND NOTCH-LIKE EPIDERMAL GROWTH FACTOR-RELATED RECEPTOR PRECURSOR"/>
    <property type="match status" value="1"/>
</dbReference>
<dbReference type="AlphaFoldDB" id="A0A673H4N1"/>
<dbReference type="InterPro" id="IPR001881">
    <property type="entry name" value="EGF-like_Ca-bd_dom"/>
</dbReference>
<evidence type="ECO:0000313" key="12">
    <source>
        <dbReference type="Proteomes" id="UP000472270"/>
    </source>
</evidence>
<feature type="disulfide bond" evidence="7">
    <location>
        <begin position="114"/>
        <end position="123"/>
    </location>
</feature>
<reference evidence="11" key="1">
    <citation type="submission" date="2025-08" db="UniProtKB">
        <authorList>
            <consortium name="Ensembl"/>
        </authorList>
    </citation>
    <scope>IDENTIFICATION</scope>
</reference>
<feature type="disulfide bond" evidence="7">
    <location>
        <begin position="75"/>
        <end position="84"/>
    </location>
</feature>
<evidence type="ECO:0000256" key="6">
    <source>
        <dbReference type="ARBA" id="ARBA00023180"/>
    </source>
</evidence>
<evidence type="ECO:0000256" key="5">
    <source>
        <dbReference type="ARBA" id="ARBA00023157"/>
    </source>
</evidence>
<keyword evidence="6" id="KW-0325">Glycoprotein</keyword>
<evidence type="ECO:0000259" key="10">
    <source>
        <dbReference type="PROSITE" id="PS50026"/>
    </source>
</evidence>
<accession>A0A673H4N1</accession>
<keyword evidence="8" id="KW-1133">Transmembrane helix</keyword>
<keyword evidence="12" id="KW-1185">Reference proteome</keyword>
<name>A0A673H4N1_9TELE</name>
<feature type="domain" description="EGF-like" evidence="10">
    <location>
        <begin position="306"/>
        <end position="351"/>
    </location>
</feature>
<feature type="domain" description="EGF-like" evidence="10">
    <location>
        <begin position="352"/>
        <end position="391"/>
    </location>
</feature>
<organism evidence="11 12">
    <name type="scientific">Sinocyclocheilus rhinocerous</name>
    <dbReference type="NCBI Taxonomy" id="307959"/>
    <lineage>
        <taxon>Eukaryota</taxon>
        <taxon>Metazoa</taxon>
        <taxon>Chordata</taxon>
        <taxon>Craniata</taxon>
        <taxon>Vertebrata</taxon>
        <taxon>Euteleostomi</taxon>
        <taxon>Actinopterygii</taxon>
        <taxon>Neopterygii</taxon>
        <taxon>Teleostei</taxon>
        <taxon>Ostariophysi</taxon>
        <taxon>Cypriniformes</taxon>
        <taxon>Cyprinidae</taxon>
        <taxon>Cyprininae</taxon>
        <taxon>Sinocyclocheilus</taxon>
    </lineage>
</organism>
<evidence type="ECO:0000313" key="11">
    <source>
        <dbReference type="Ensembl" id="ENSSRHP00000020727.1"/>
    </source>
</evidence>
<reference evidence="11" key="2">
    <citation type="submission" date="2025-09" db="UniProtKB">
        <authorList>
            <consortium name="Ensembl"/>
        </authorList>
    </citation>
    <scope>IDENTIFICATION</scope>
</reference>
<dbReference type="PROSITE" id="PS00022">
    <property type="entry name" value="EGF_1"/>
    <property type="match status" value="4"/>
</dbReference>
<dbReference type="PROSITE" id="PS01186">
    <property type="entry name" value="EGF_2"/>
    <property type="match status" value="4"/>
</dbReference>
<feature type="domain" description="EGF-like" evidence="10">
    <location>
        <begin position="458"/>
        <end position="491"/>
    </location>
</feature>